<name>A0A8T0MUI6_PANVG</name>
<reference evidence="2" key="1">
    <citation type="submission" date="2020-05" db="EMBL/GenBank/DDBJ databases">
        <title>WGS assembly of Panicum virgatum.</title>
        <authorList>
            <person name="Lovell J.T."/>
            <person name="Jenkins J."/>
            <person name="Shu S."/>
            <person name="Juenger T.E."/>
            <person name="Schmutz J."/>
        </authorList>
    </citation>
    <scope>NUCLEOTIDE SEQUENCE</scope>
    <source>
        <strain evidence="2">AP13</strain>
    </source>
</reference>
<gene>
    <name evidence="2" type="ORF">PVAP13_9NG580800</name>
</gene>
<evidence type="ECO:0000256" key="1">
    <source>
        <dbReference type="SAM" id="MobiDB-lite"/>
    </source>
</evidence>
<sequence length="110" mass="12215">MEAGPGEPAMPRRRKYATQLAVQSMDGWIALHDWRRDGGPPCRPPAPRWMIKLPLSSLNYGRDRSAVPGPPVLAIDHGFGGRKTTHQLSENGGLTQTNRPNCTSIFKRKK</sequence>
<accession>A0A8T0MUI6</accession>
<dbReference type="EMBL" id="CM029054">
    <property type="protein sequence ID" value="KAG2540717.1"/>
    <property type="molecule type" value="Genomic_DNA"/>
</dbReference>
<comment type="caution">
    <text evidence="2">The sequence shown here is derived from an EMBL/GenBank/DDBJ whole genome shotgun (WGS) entry which is preliminary data.</text>
</comment>
<evidence type="ECO:0000313" key="2">
    <source>
        <dbReference type="EMBL" id="KAG2540717.1"/>
    </source>
</evidence>
<dbReference type="Proteomes" id="UP000823388">
    <property type="component" value="Chromosome 9N"/>
</dbReference>
<feature type="compositionally biased region" description="Polar residues" evidence="1">
    <location>
        <begin position="86"/>
        <end position="104"/>
    </location>
</feature>
<dbReference type="AlphaFoldDB" id="A0A8T0MUI6"/>
<protein>
    <submittedName>
        <fullName evidence="2">Uncharacterized protein</fullName>
    </submittedName>
</protein>
<feature type="region of interest" description="Disordered" evidence="1">
    <location>
        <begin position="85"/>
        <end position="110"/>
    </location>
</feature>
<proteinExistence type="predicted"/>
<organism evidence="2 3">
    <name type="scientific">Panicum virgatum</name>
    <name type="common">Blackwell switchgrass</name>
    <dbReference type="NCBI Taxonomy" id="38727"/>
    <lineage>
        <taxon>Eukaryota</taxon>
        <taxon>Viridiplantae</taxon>
        <taxon>Streptophyta</taxon>
        <taxon>Embryophyta</taxon>
        <taxon>Tracheophyta</taxon>
        <taxon>Spermatophyta</taxon>
        <taxon>Magnoliopsida</taxon>
        <taxon>Liliopsida</taxon>
        <taxon>Poales</taxon>
        <taxon>Poaceae</taxon>
        <taxon>PACMAD clade</taxon>
        <taxon>Panicoideae</taxon>
        <taxon>Panicodae</taxon>
        <taxon>Paniceae</taxon>
        <taxon>Panicinae</taxon>
        <taxon>Panicum</taxon>
        <taxon>Panicum sect. Hiantes</taxon>
    </lineage>
</organism>
<keyword evidence="3" id="KW-1185">Reference proteome</keyword>
<evidence type="ECO:0000313" key="3">
    <source>
        <dbReference type="Proteomes" id="UP000823388"/>
    </source>
</evidence>